<comment type="catalytic activity">
    <reaction evidence="16 18">
        <text>N-acetyl-alpha-D-glucosamine 1-phosphate + UTP + H(+) = UDP-N-acetyl-alpha-D-glucosamine + diphosphate</text>
        <dbReference type="Rhea" id="RHEA:13509"/>
        <dbReference type="ChEBI" id="CHEBI:15378"/>
        <dbReference type="ChEBI" id="CHEBI:33019"/>
        <dbReference type="ChEBI" id="CHEBI:46398"/>
        <dbReference type="ChEBI" id="CHEBI:57705"/>
        <dbReference type="ChEBI" id="CHEBI:57776"/>
        <dbReference type="EC" id="2.7.7.23"/>
    </reaction>
</comment>
<organism evidence="20 21">
    <name type="scientific">Lutimaribacter saemankumensis</name>
    <dbReference type="NCBI Taxonomy" id="490829"/>
    <lineage>
        <taxon>Bacteria</taxon>
        <taxon>Pseudomonadati</taxon>
        <taxon>Pseudomonadota</taxon>
        <taxon>Alphaproteobacteria</taxon>
        <taxon>Rhodobacterales</taxon>
        <taxon>Roseobacteraceae</taxon>
        <taxon>Lutimaribacter</taxon>
    </lineage>
</organism>
<dbReference type="CDD" id="cd03353">
    <property type="entry name" value="LbH_GlmU_C"/>
    <property type="match status" value="1"/>
</dbReference>
<sequence>MTTALIVLAAGMGTRMNSDLPKVLHSVAGAPLLIHAMKSGAGLDPAHTIIVAGHGAEAVGKTARSWDETARIVLQEEQKGTAHAVDMARDALADFDGDVIVLYGDTPFIRPETLEAMQEARAQHDIVVLGFDAADPGRYGRLVMDGDRLERIVEYKDASDKERAITLCNSGVIAADCKALFDLVSEIGNDNASGEYYLTDIVALARARGLGATVVTCAESETMGINSRAELARAEAAFQARARDEALENGVTLTAPETVFFAHDTVIGRDSIVEPHVFFGPGVTVESGATIRAFSHLEGCHVSRGAVVGPYARLRPGAELAEDVRVGNFVEVKNAILDEGAKANHLSYIGDAHVGAGSNIGAGTITCNYDGVMKHRTEIGAGAFIGSNTMLVAPVKVGAGAMTASGSVITRDVEDEALALARAEQTNKPGMARKLFEILKAKKAKRDKGEA</sequence>
<feature type="binding site" evidence="18">
    <location>
        <position position="22"/>
    </location>
    <ligand>
        <name>UDP-N-acetyl-alpha-D-glucosamine</name>
        <dbReference type="ChEBI" id="CHEBI:57705"/>
    </ligand>
</feature>
<dbReference type="PROSITE" id="PS00101">
    <property type="entry name" value="HEXAPEP_TRANSFERASES"/>
    <property type="match status" value="1"/>
</dbReference>
<dbReference type="GO" id="GO:0000902">
    <property type="term" value="P:cell morphogenesis"/>
    <property type="evidence" value="ECO:0007669"/>
    <property type="project" value="UniProtKB-UniRule"/>
</dbReference>
<feature type="binding site" evidence="18">
    <location>
        <begin position="368"/>
        <end position="369"/>
    </location>
    <ligand>
        <name>acetyl-CoA</name>
        <dbReference type="ChEBI" id="CHEBI:57288"/>
    </ligand>
</feature>
<evidence type="ECO:0000256" key="6">
    <source>
        <dbReference type="ARBA" id="ARBA00022695"/>
    </source>
</evidence>
<dbReference type="EC" id="2.7.7.23" evidence="18"/>
<feature type="binding site" evidence="18">
    <location>
        <position position="315"/>
    </location>
    <ligand>
        <name>UDP-N-acetyl-alpha-D-glucosamine</name>
        <dbReference type="ChEBI" id="CHEBI:57705"/>
    </ligand>
</feature>
<evidence type="ECO:0000256" key="14">
    <source>
        <dbReference type="ARBA" id="ARBA00023316"/>
    </source>
</evidence>
<dbReference type="NCBIfam" id="TIGR01173">
    <property type="entry name" value="glmU"/>
    <property type="match status" value="1"/>
</dbReference>
<dbReference type="GO" id="GO:0005737">
    <property type="term" value="C:cytoplasm"/>
    <property type="evidence" value="ECO:0007669"/>
    <property type="project" value="UniProtKB-SubCell"/>
</dbReference>
<evidence type="ECO:0000256" key="3">
    <source>
        <dbReference type="ARBA" id="ARBA00007947"/>
    </source>
</evidence>
<evidence type="ECO:0000259" key="19">
    <source>
        <dbReference type="Pfam" id="PF12804"/>
    </source>
</evidence>
<comment type="similarity">
    <text evidence="3 18">In the N-terminal section; belongs to the N-acetylglucosamine-1-phosphate uridyltransferase family.</text>
</comment>
<feature type="binding site" evidence="18">
    <location>
        <position position="333"/>
    </location>
    <ligand>
        <name>UDP-N-acetyl-alpha-D-glucosamine</name>
        <dbReference type="ChEBI" id="CHEBI:57705"/>
    </ligand>
</feature>
<feature type="region of interest" description="Pyrophosphorylase" evidence="18">
    <location>
        <begin position="1"/>
        <end position="228"/>
    </location>
</feature>
<keyword evidence="5 18" id="KW-0808">Transferase</keyword>
<feature type="binding site" evidence="18">
    <location>
        <position position="105"/>
    </location>
    <ligand>
        <name>Mg(2+)</name>
        <dbReference type="ChEBI" id="CHEBI:18420"/>
    </ligand>
</feature>
<dbReference type="HAMAP" id="MF_01631">
    <property type="entry name" value="GlmU"/>
    <property type="match status" value="1"/>
</dbReference>
<comment type="pathway">
    <text evidence="18">Bacterial outer membrane biogenesis; LPS lipid A biosynthesis.</text>
</comment>
<dbReference type="RefSeq" id="WP_090026613.1">
    <property type="nucleotide sequence ID" value="NZ_FNEB01000001.1"/>
</dbReference>
<evidence type="ECO:0000256" key="9">
    <source>
        <dbReference type="ARBA" id="ARBA00022842"/>
    </source>
</evidence>
<dbReference type="GO" id="GO:0009245">
    <property type="term" value="P:lipid A biosynthetic process"/>
    <property type="evidence" value="ECO:0007669"/>
    <property type="project" value="UniProtKB-UniRule"/>
</dbReference>
<protein>
    <recommendedName>
        <fullName evidence="18">Bifunctional protein GlmU</fullName>
    </recommendedName>
    <domain>
        <recommendedName>
            <fullName evidence="18">UDP-N-acetylglucosamine pyrophosphorylase</fullName>
            <ecNumber evidence="18">2.7.7.23</ecNumber>
        </recommendedName>
        <alternativeName>
            <fullName evidence="18">N-acetylglucosamine-1-phosphate uridyltransferase</fullName>
        </alternativeName>
    </domain>
    <domain>
        <recommendedName>
            <fullName evidence="18">Glucosamine-1-phosphate N-acetyltransferase</fullName>
            <ecNumber evidence="18">2.3.1.157</ecNumber>
        </recommendedName>
    </domain>
</protein>
<evidence type="ECO:0000313" key="21">
    <source>
        <dbReference type="Proteomes" id="UP000199340"/>
    </source>
</evidence>
<dbReference type="InterPro" id="IPR025877">
    <property type="entry name" value="MobA-like_NTP_Trfase"/>
</dbReference>
<dbReference type="GO" id="GO:0006048">
    <property type="term" value="P:UDP-N-acetylglucosamine biosynthetic process"/>
    <property type="evidence" value="ECO:0007669"/>
    <property type="project" value="UniProtKB-UniPathway"/>
</dbReference>
<feature type="binding site" evidence="18">
    <location>
        <position position="226"/>
    </location>
    <ligand>
        <name>Mg(2+)</name>
        <dbReference type="ChEBI" id="CHEBI:18420"/>
    </ligand>
</feature>
<feature type="binding site" evidence="18">
    <location>
        <begin position="8"/>
        <end position="11"/>
    </location>
    <ligand>
        <name>UDP-N-acetyl-alpha-D-glucosamine</name>
        <dbReference type="ChEBI" id="CHEBI:57705"/>
    </ligand>
</feature>
<dbReference type="Pfam" id="PF12804">
    <property type="entry name" value="NTP_transf_3"/>
    <property type="match status" value="1"/>
</dbReference>
<comment type="pathway">
    <text evidence="18">Nucleotide-sugar biosynthesis; UDP-N-acetyl-alpha-D-glucosamine biosynthesis; N-acetyl-alpha-D-glucosamine 1-phosphate from alpha-D-glucosamine 6-phosphate (route II): step 2/2.</text>
</comment>
<keyword evidence="12 18" id="KW-0511">Multifunctional enzyme</keyword>
<dbReference type="EMBL" id="FNEB01000001">
    <property type="protein sequence ID" value="SDI14515.1"/>
    <property type="molecule type" value="Genomic_DNA"/>
</dbReference>
<dbReference type="NCBIfam" id="NF010933">
    <property type="entry name" value="PRK14353.1"/>
    <property type="match status" value="1"/>
</dbReference>
<comment type="cofactor">
    <cofactor evidence="18">
        <name>Mg(2+)</name>
        <dbReference type="ChEBI" id="CHEBI:18420"/>
    </cofactor>
    <text evidence="18">Binds 1 Mg(2+) ion per subunit.</text>
</comment>
<comment type="subcellular location">
    <subcellularLocation>
        <location evidence="1 18">Cytoplasm</location>
    </subcellularLocation>
</comment>
<gene>
    <name evidence="18" type="primary">glmU</name>
    <name evidence="20" type="ORF">SAMN05421850_101788</name>
</gene>
<feature type="domain" description="MobA-like NTP transferase" evidence="19">
    <location>
        <begin position="6"/>
        <end position="132"/>
    </location>
</feature>
<evidence type="ECO:0000256" key="10">
    <source>
        <dbReference type="ARBA" id="ARBA00022960"/>
    </source>
</evidence>
<keyword evidence="21" id="KW-1185">Reference proteome</keyword>
<feature type="binding site" evidence="18">
    <location>
        <position position="348"/>
    </location>
    <ligand>
        <name>UDP-N-acetyl-alpha-D-glucosamine</name>
        <dbReference type="ChEBI" id="CHEBI:57705"/>
    </ligand>
</feature>
<keyword evidence="7 18" id="KW-0479">Metal-binding</keyword>
<evidence type="ECO:0000256" key="8">
    <source>
        <dbReference type="ARBA" id="ARBA00022737"/>
    </source>
</evidence>
<name>A0A1G8I6C7_9RHOB</name>
<comment type="catalytic activity">
    <reaction evidence="15 18">
        <text>alpha-D-glucosamine 1-phosphate + acetyl-CoA = N-acetyl-alpha-D-glucosamine 1-phosphate + CoA + H(+)</text>
        <dbReference type="Rhea" id="RHEA:13725"/>
        <dbReference type="ChEBI" id="CHEBI:15378"/>
        <dbReference type="ChEBI" id="CHEBI:57287"/>
        <dbReference type="ChEBI" id="CHEBI:57288"/>
        <dbReference type="ChEBI" id="CHEBI:57776"/>
        <dbReference type="ChEBI" id="CHEBI:58516"/>
        <dbReference type="EC" id="2.3.1.157"/>
    </reaction>
</comment>
<comment type="pathway">
    <text evidence="18">Nucleotide-sugar biosynthesis; UDP-N-acetyl-alpha-D-glucosamine biosynthesis; UDP-N-acetyl-alpha-D-glucosamine from N-acetyl-alpha-D-glucosamine 1-phosphate: step 1/1.</text>
</comment>
<evidence type="ECO:0000256" key="15">
    <source>
        <dbReference type="ARBA" id="ARBA00048247"/>
    </source>
</evidence>
<evidence type="ECO:0000313" key="20">
    <source>
        <dbReference type="EMBL" id="SDI14515.1"/>
    </source>
</evidence>
<proteinExistence type="inferred from homology"/>
<feature type="region of interest" description="N-acetyltransferase" evidence="18">
    <location>
        <begin position="250"/>
        <end position="451"/>
    </location>
</feature>
<evidence type="ECO:0000256" key="13">
    <source>
        <dbReference type="ARBA" id="ARBA00023315"/>
    </source>
</evidence>
<feature type="binding site" evidence="18">
    <location>
        <position position="362"/>
    </location>
    <ligand>
        <name>acetyl-CoA</name>
        <dbReference type="ChEBI" id="CHEBI:57288"/>
    </ligand>
</feature>
<keyword evidence="4 18" id="KW-0963">Cytoplasm</keyword>
<feature type="binding site" evidence="18">
    <location>
        <position position="422"/>
    </location>
    <ligand>
        <name>acetyl-CoA</name>
        <dbReference type="ChEBI" id="CHEBI:57288"/>
    </ligand>
</feature>
<evidence type="ECO:0000256" key="2">
    <source>
        <dbReference type="ARBA" id="ARBA00007707"/>
    </source>
</evidence>
<keyword evidence="9 18" id="KW-0460">Magnesium</keyword>
<dbReference type="InterPro" id="IPR018357">
    <property type="entry name" value="Hexapep_transf_CS"/>
</dbReference>
<evidence type="ECO:0000256" key="4">
    <source>
        <dbReference type="ARBA" id="ARBA00022490"/>
    </source>
</evidence>
<feature type="binding site" evidence="18">
    <location>
        <position position="387"/>
    </location>
    <ligand>
        <name>acetyl-CoA</name>
        <dbReference type="ChEBI" id="CHEBI:57288"/>
    </ligand>
</feature>
<evidence type="ECO:0000256" key="1">
    <source>
        <dbReference type="ARBA" id="ARBA00004496"/>
    </source>
</evidence>
<dbReference type="Gene3D" id="3.90.550.10">
    <property type="entry name" value="Spore Coat Polysaccharide Biosynthesis Protein SpsA, Chain A"/>
    <property type="match status" value="1"/>
</dbReference>
<feature type="binding site" evidence="18">
    <location>
        <position position="405"/>
    </location>
    <ligand>
        <name>acetyl-CoA</name>
        <dbReference type="ChEBI" id="CHEBI:57288"/>
    </ligand>
</feature>
<evidence type="ECO:0000256" key="17">
    <source>
        <dbReference type="ARBA" id="ARBA00049628"/>
    </source>
</evidence>
<keyword evidence="13 18" id="KW-0012">Acyltransferase</keyword>
<accession>A0A1G8I6C7</accession>
<dbReference type="UniPathway" id="UPA00113">
    <property type="reaction ID" value="UER00532"/>
</dbReference>
<dbReference type="GO" id="GO:0009252">
    <property type="term" value="P:peptidoglycan biosynthetic process"/>
    <property type="evidence" value="ECO:0007669"/>
    <property type="project" value="UniProtKB-UniRule"/>
</dbReference>
<dbReference type="GO" id="GO:0019134">
    <property type="term" value="F:glucosamine-1-phosphate N-acetyltransferase activity"/>
    <property type="evidence" value="ECO:0007669"/>
    <property type="project" value="UniProtKB-UniRule"/>
</dbReference>
<keyword evidence="11 18" id="KW-0573">Peptidoglycan synthesis</keyword>
<dbReference type="CDD" id="cd02540">
    <property type="entry name" value="GT2_GlmU_N_bac"/>
    <property type="match status" value="1"/>
</dbReference>
<comment type="subunit">
    <text evidence="18">Homotrimer.</text>
</comment>
<feature type="binding site" evidence="18">
    <location>
        <begin position="80"/>
        <end position="81"/>
    </location>
    <ligand>
        <name>UDP-N-acetyl-alpha-D-glucosamine</name>
        <dbReference type="ChEBI" id="CHEBI:57705"/>
    </ligand>
</feature>
<evidence type="ECO:0000256" key="11">
    <source>
        <dbReference type="ARBA" id="ARBA00022984"/>
    </source>
</evidence>
<dbReference type="SUPFAM" id="SSF51161">
    <property type="entry name" value="Trimeric LpxA-like enzymes"/>
    <property type="match status" value="1"/>
</dbReference>
<feature type="binding site" evidence="18">
    <location>
        <position position="169"/>
    </location>
    <ligand>
        <name>UDP-N-acetyl-alpha-D-glucosamine</name>
        <dbReference type="ChEBI" id="CHEBI:57705"/>
    </ligand>
</feature>
<dbReference type="PANTHER" id="PTHR43584:SF3">
    <property type="entry name" value="BIFUNCTIONAL PROTEIN GLMU"/>
    <property type="match status" value="1"/>
</dbReference>
<feature type="active site" description="Proton acceptor" evidence="18">
    <location>
        <position position="345"/>
    </location>
</feature>
<feature type="region of interest" description="Linker" evidence="18">
    <location>
        <begin position="229"/>
        <end position="249"/>
    </location>
</feature>
<dbReference type="InterPro" id="IPR029044">
    <property type="entry name" value="Nucleotide-diphossugar_trans"/>
</dbReference>
<dbReference type="UniPathway" id="UPA00973"/>
<dbReference type="SUPFAM" id="SSF53448">
    <property type="entry name" value="Nucleotide-diphospho-sugar transferases"/>
    <property type="match status" value="1"/>
</dbReference>
<dbReference type="Pfam" id="PF00132">
    <property type="entry name" value="Hexapep"/>
    <property type="match status" value="1"/>
</dbReference>
<keyword evidence="10 18" id="KW-0133">Cell shape</keyword>
<evidence type="ECO:0000256" key="16">
    <source>
        <dbReference type="ARBA" id="ARBA00048493"/>
    </source>
</evidence>
<dbReference type="PANTHER" id="PTHR43584">
    <property type="entry name" value="NUCLEOTIDYL TRANSFERASE"/>
    <property type="match status" value="1"/>
</dbReference>
<dbReference type="GO" id="GO:0000287">
    <property type="term" value="F:magnesium ion binding"/>
    <property type="evidence" value="ECO:0007669"/>
    <property type="project" value="UniProtKB-UniRule"/>
</dbReference>
<dbReference type="OrthoDB" id="9775031at2"/>
<keyword evidence="8 18" id="KW-0677">Repeat</keyword>
<feature type="binding site" evidence="18">
    <location>
        <position position="359"/>
    </location>
    <ligand>
        <name>UDP-N-acetyl-alpha-D-glucosamine</name>
        <dbReference type="ChEBI" id="CHEBI:57705"/>
    </ligand>
</feature>
<comment type="similarity">
    <text evidence="2 18">In the C-terminal section; belongs to the transferase hexapeptide repeat family.</text>
</comment>
<dbReference type="AlphaFoldDB" id="A0A1G8I6C7"/>
<dbReference type="InterPro" id="IPR005882">
    <property type="entry name" value="Bifunctional_GlmU"/>
</dbReference>
<reference evidence="20 21" key="1">
    <citation type="submission" date="2016-10" db="EMBL/GenBank/DDBJ databases">
        <authorList>
            <person name="de Groot N.N."/>
        </authorList>
    </citation>
    <scope>NUCLEOTIDE SEQUENCE [LARGE SCALE GENOMIC DNA]</scope>
    <source>
        <strain evidence="20 21">DSM 28010</strain>
    </source>
</reference>
<feature type="binding site" evidence="18">
    <location>
        <position position="226"/>
    </location>
    <ligand>
        <name>UDP-N-acetyl-alpha-D-glucosamine</name>
        <dbReference type="ChEBI" id="CHEBI:57705"/>
    </ligand>
</feature>
<evidence type="ECO:0000256" key="12">
    <source>
        <dbReference type="ARBA" id="ARBA00023268"/>
    </source>
</evidence>
<dbReference type="InterPro" id="IPR011004">
    <property type="entry name" value="Trimer_LpxA-like_sf"/>
</dbReference>
<dbReference type="GO" id="GO:0071555">
    <property type="term" value="P:cell wall organization"/>
    <property type="evidence" value="ECO:0007669"/>
    <property type="project" value="UniProtKB-KW"/>
</dbReference>
<evidence type="ECO:0000256" key="7">
    <source>
        <dbReference type="ARBA" id="ARBA00022723"/>
    </source>
</evidence>
<dbReference type="EC" id="2.3.1.157" evidence="18"/>
<evidence type="ECO:0000256" key="18">
    <source>
        <dbReference type="HAMAP-Rule" id="MF_01631"/>
    </source>
</evidence>
<keyword evidence="6 18" id="KW-0548">Nucleotidyltransferase</keyword>
<comment type="function">
    <text evidence="17 18">Catalyzes the last two sequential reactions in the de novo biosynthetic pathway for UDP-N-acetylglucosamine (UDP-GlcNAc). The C-terminal domain catalyzes the transfer of acetyl group from acetyl coenzyme A to glucosamine-1-phosphate (GlcN-1-P) to produce N-acetylglucosamine-1-phosphate (GlcNAc-1-P), which is converted into UDP-GlcNAc by the transfer of uridine 5-monophosphate (from uridine 5-triphosphate), a reaction catalyzed by the N-terminal domain.</text>
</comment>
<dbReference type="InterPro" id="IPR001451">
    <property type="entry name" value="Hexapep"/>
</dbReference>
<dbReference type="InterPro" id="IPR050065">
    <property type="entry name" value="GlmU-like"/>
</dbReference>
<feature type="binding site" evidence="18">
    <location>
        <position position="140"/>
    </location>
    <ligand>
        <name>UDP-N-acetyl-alpha-D-glucosamine</name>
        <dbReference type="ChEBI" id="CHEBI:57705"/>
    </ligand>
</feature>
<dbReference type="STRING" id="490829.SAMN05421850_101788"/>
<dbReference type="Proteomes" id="UP000199340">
    <property type="component" value="Unassembled WGS sequence"/>
</dbReference>
<dbReference type="InterPro" id="IPR038009">
    <property type="entry name" value="GlmU_C_LbH"/>
</dbReference>
<dbReference type="GO" id="GO:0003977">
    <property type="term" value="F:UDP-N-acetylglucosamine diphosphorylase activity"/>
    <property type="evidence" value="ECO:0007669"/>
    <property type="project" value="UniProtKB-UniRule"/>
</dbReference>
<dbReference type="GO" id="GO:0008360">
    <property type="term" value="P:regulation of cell shape"/>
    <property type="evidence" value="ECO:0007669"/>
    <property type="project" value="UniProtKB-KW"/>
</dbReference>
<feature type="binding site" evidence="18">
    <location>
        <begin position="103"/>
        <end position="105"/>
    </location>
    <ligand>
        <name>UDP-N-acetyl-alpha-D-glucosamine</name>
        <dbReference type="ChEBI" id="CHEBI:57705"/>
    </ligand>
</feature>
<evidence type="ECO:0000256" key="5">
    <source>
        <dbReference type="ARBA" id="ARBA00022679"/>
    </source>
</evidence>
<feature type="binding site" evidence="18">
    <location>
        <position position="75"/>
    </location>
    <ligand>
        <name>UDP-N-acetyl-alpha-D-glucosamine</name>
        <dbReference type="ChEBI" id="CHEBI:57705"/>
    </ligand>
</feature>
<keyword evidence="14 18" id="KW-0961">Cell wall biogenesis/degradation</keyword>
<dbReference type="GO" id="GO:0016020">
    <property type="term" value="C:membrane"/>
    <property type="evidence" value="ECO:0007669"/>
    <property type="project" value="GOC"/>
</dbReference>
<feature type="binding site" evidence="18">
    <location>
        <position position="154"/>
    </location>
    <ligand>
        <name>UDP-N-acetyl-alpha-D-glucosamine</name>
        <dbReference type="ChEBI" id="CHEBI:57705"/>
    </ligand>
</feature>
<dbReference type="Gene3D" id="2.160.10.10">
    <property type="entry name" value="Hexapeptide repeat proteins"/>
    <property type="match status" value="1"/>
</dbReference>